<evidence type="ECO:0000313" key="2">
    <source>
        <dbReference type="Proteomes" id="UP001176941"/>
    </source>
</evidence>
<sequence length="122" mass="13666">MKTRPPKHCFARILHDEFGWNQSLLAGASACSAYSQLLSSSRSGRRGQRGAQVSRIIVSLPQYFSSRTHQRENQQCQMREPSIWLLPQVKARRGLRICVVCQCGGYPSSSAFGPPELFLPQS</sequence>
<organism evidence="1 2">
    <name type="scientific">Rangifer tarandus platyrhynchus</name>
    <name type="common">Svalbard reindeer</name>
    <dbReference type="NCBI Taxonomy" id="3082113"/>
    <lineage>
        <taxon>Eukaryota</taxon>
        <taxon>Metazoa</taxon>
        <taxon>Chordata</taxon>
        <taxon>Craniata</taxon>
        <taxon>Vertebrata</taxon>
        <taxon>Euteleostomi</taxon>
        <taxon>Mammalia</taxon>
        <taxon>Eutheria</taxon>
        <taxon>Laurasiatheria</taxon>
        <taxon>Artiodactyla</taxon>
        <taxon>Ruminantia</taxon>
        <taxon>Pecora</taxon>
        <taxon>Cervidae</taxon>
        <taxon>Odocoileinae</taxon>
        <taxon>Rangifer</taxon>
    </lineage>
</organism>
<evidence type="ECO:0000313" key="1">
    <source>
        <dbReference type="EMBL" id="CAI9164505.1"/>
    </source>
</evidence>
<dbReference type="EMBL" id="OX459959">
    <property type="protein sequence ID" value="CAI9164505.1"/>
    <property type="molecule type" value="Genomic_DNA"/>
</dbReference>
<reference evidence="1" key="1">
    <citation type="submission" date="2023-04" db="EMBL/GenBank/DDBJ databases">
        <authorList>
            <consortium name="ELIXIR-Norway"/>
        </authorList>
    </citation>
    <scope>NUCLEOTIDE SEQUENCE [LARGE SCALE GENOMIC DNA]</scope>
</reference>
<accession>A0ABN8YSD3</accession>
<protein>
    <submittedName>
        <fullName evidence="1">Uncharacterized protein</fullName>
    </submittedName>
</protein>
<dbReference type="PROSITE" id="PS51257">
    <property type="entry name" value="PROKAR_LIPOPROTEIN"/>
    <property type="match status" value="1"/>
</dbReference>
<dbReference type="Proteomes" id="UP001176941">
    <property type="component" value="Chromosome 23"/>
</dbReference>
<gene>
    <name evidence="1" type="ORF">MRATA1EN1_LOCUS13467</name>
</gene>
<keyword evidence="2" id="KW-1185">Reference proteome</keyword>
<proteinExistence type="predicted"/>
<name>A0ABN8YSD3_RANTA</name>